<comment type="caution">
    <text evidence="1">The sequence shown here is derived from an EMBL/GenBank/DDBJ whole genome shotgun (WGS) entry which is preliminary data.</text>
</comment>
<evidence type="ECO:0000313" key="1">
    <source>
        <dbReference type="EMBL" id="PHJ19801.1"/>
    </source>
</evidence>
<keyword evidence="2" id="KW-1185">Reference proteome</keyword>
<dbReference type="AlphaFoldDB" id="A0A2C6K0Z2"/>
<protein>
    <submittedName>
        <fullName evidence="1">Uncharacterized protein</fullName>
    </submittedName>
</protein>
<dbReference type="RefSeq" id="XP_067921494.1">
    <property type="nucleotide sequence ID" value="XM_068066529.1"/>
</dbReference>
<proteinExistence type="predicted"/>
<sequence>MFTSSPHFASLLSILSASFSSSSLSFTSLFSSFSGSSEEGPRRRNKRTFLSFTSPIFFPVLSRSCSLLFVLLIFLISSSSFPGEKNLQRSWNLSSYDLPFHHSLFVDLPPPSSPSLSSFSSSSWLSSFGVIGSLAAGGGATGSIPGGSGSCKDHFPGDAAVLNYCQNGANCQVALSSGK</sequence>
<organism evidence="1 2">
    <name type="scientific">Cystoisospora suis</name>
    <dbReference type="NCBI Taxonomy" id="483139"/>
    <lineage>
        <taxon>Eukaryota</taxon>
        <taxon>Sar</taxon>
        <taxon>Alveolata</taxon>
        <taxon>Apicomplexa</taxon>
        <taxon>Conoidasida</taxon>
        <taxon>Coccidia</taxon>
        <taxon>Eucoccidiorida</taxon>
        <taxon>Eimeriorina</taxon>
        <taxon>Sarcocystidae</taxon>
        <taxon>Cystoisospora</taxon>
    </lineage>
</organism>
<name>A0A2C6K0Z2_9APIC</name>
<evidence type="ECO:0000313" key="2">
    <source>
        <dbReference type="Proteomes" id="UP000221165"/>
    </source>
</evidence>
<accession>A0A2C6K0Z2</accession>
<gene>
    <name evidence="1" type="ORF">CSUI_006366</name>
</gene>
<dbReference type="VEuPathDB" id="ToxoDB:CSUI_006366"/>
<dbReference type="GeneID" id="94429740"/>
<dbReference type="Proteomes" id="UP000221165">
    <property type="component" value="Unassembled WGS sequence"/>
</dbReference>
<dbReference type="EMBL" id="MIGC01003207">
    <property type="protein sequence ID" value="PHJ19801.1"/>
    <property type="molecule type" value="Genomic_DNA"/>
</dbReference>
<feature type="non-terminal residue" evidence="1">
    <location>
        <position position="179"/>
    </location>
</feature>
<reference evidence="1 2" key="1">
    <citation type="journal article" date="2017" name="Int. J. Parasitol.">
        <title>The genome of the protozoan parasite Cystoisospora suis and a reverse vaccinology approach to identify vaccine candidates.</title>
        <authorList>
            <person name="Palmieri N."/>
            <person name="Shrestha A."/>
            <person name="Ruttkowski B."/>
            <person name="Beck T."/>
            <person name="Vogl C."/>
            <person name="Tomley F."/>
            <person name="Blake D.P."/>
            <person name="Joachim A."/>
        </authorList>
    </citation>
    <scope>NUCLEOTIDE SEQUENCE [LARGE SCALE GENOMIC DNA]</scope>
    <source>
        <strain evidence="1 2">Wien I</strain>
    </source>
</reference>